<accession>A0ABW5RU17</accession>
<gene>
    <name evidence="2" type="ORF">ACFSUL_15610</name>
</gene>
<comment type="caution">
    <text evidence="2">The sequence shown here is derived from an EMBL/GenBank/DDBJ whole genome shotgun (WGS) entry which is preliminary data.</text>
</comment>
<organism evidence="2 3">
    <name type="scientific">Bacillus seohaeanensis</name>
    <dbReference type="NCBI Taxonomy" id="284580"/>
    <lineage>
        <taxon>Bacteria</taxon>
        <taxon>Bacillati</taxon>
        <taxon>Bacillota</taxon>
        <taxon>Bacilli</taxon>
        <taxon>Bacillales</taxon>
        <taxon>Bacillaceae</taxon>
        <taxon>Bacillus</taxon>
    </lineage>
</organism>
<protein>
    <submittedName>
        <fullName evidence="2">Uncharacterized protein</fullName>
    </submittedName>
</protein>
<evidence type="ECO:0000256" key="1">
    <source>
        <dbReference type="SAM" id="MobiDB-lite"/>
    </source>
</evidence>
<evidence type="ECO:0000313" key="2">
    <source>
        <dbReference type="EMBL" id="MFD2682166.1"/>
    </source>
</evidence>
<evidence type="ECO:0000313" key="3">
    <source>
        <dbReference type="Proteomes" id="UP001597506"/>
    </source>
</evidence>
<keyword evidence="3" id="KW-1185">Reference proteome</keyword>
<dbReference type="Proteomes" id="UP001597506">
    <property type="component" value="Unassembled WGS sequence"/>
</dbReference>
<dbReference type="EMBL" id="JBHUMF010000031">
    <property type="protein sequence ID" value="MFD2682166.1"/>
    <property type="molecule type" value="Genomic_DNA"/>
</dbReference>
<feature type="region of interest" description="Disordered" evidence="1">
    <location>
        <begin position="44"/>
        <end position="69"/>
    </location>
</feature>
<proteinExistence type="predicted"/>
<sequence>MKMNKTLLVSTTIAASSLGLWLTSKENRSHIHNWKEGLRTKITKLKREDKKRNKSNQLNPQNIEDNKMVSEGAMTAVQYFNKRKQGKLQ</sequence>
<name>A0ABW5RU17_9BACI</name>
<dbReference type="RefSeq" id="WP_377936871.1">
    <property type="nucleotide sequence ID" value="NZ_JBHUMF010000031.1"/>
</dbReference>
<reference evidence="3" key="1">
    <citation type="journal article" date="2019" name="Int. J. Syst. Evol. Microbiol.">
        <title>The Global Catalogue of Microorganisms (GCM) 10K type strain sequencing project: providing services to taxonomists for standard genome sequencing and annotation.</title>
        <authorList>
            <consortium name="The Broad Institute Genomics Platform"/>
            <consortium name="The Broad Institute Genome Sequencing Center for Infectious Disease"/>
            <person name="Wu L."/>
            <person name="Ma J."/>
        </authorList>
    </citation>
    <scope>NUCLEOTIDE SEQUENCE [LARGE SCALE GENOMIC DNA]</scope>
    <source>
        <strain evidence="3">KCTC 3913</strain>
    </source>
</reference>